<organism evidence="2 3">
    <name type="scientific">Methylobacterium radiotolerans</name>
    <dbReference type="NCBI Taxonomy" id="31998"/>
    <lineage>
        <taxon>Bacteria</taxon>
        <taxon>Pseudomonadati</taxon>
        <taxon>Pseudomonadota</taxon>
        <taxon>Alphaproteobacteria</taxon>
        <taxon>Hyphomicrobiales</taxon>
        <taxon>Methylobacteriaceae</taxon>
        <taxon>Methylobacterium</taxon>
    </lineage>
</organism>
<name>A0ABV2NP30_9HYPH</name>
<accession>A0ABV2NP30</accession>
<keyword evidence="3" id="KW-1185">Reference proteome</keyword>
<sequence>MSNAAHLLPARLREAAAAIANNRAARGHGATAIVNVLDILPTKLFDEVVEDARAALDAAAAAVPDLTERPTDRSKLRINCAAAVGLDLDAQAVVLIDVARDGTVTTSTYARLPGTPATAIADWANGLERHALSVVPFRTVFGWGRNGVPTPLTPEERASLGATGRAYADRHTEEPGQ</sequence>
<comment type="caution">
    <text evidence="2">The sequence shown here is derived from an EMBL/GenBank/DDBJ whole genome shotgun (WGS) entry which is preliminary data.</text>
</comment>
<gene>
    <name evidence="2" type="ORF">ABIC20_005591</name>
</gene>
<dbReference type="RefSeq" id="WP_209650488.1">
    <property type="nucleotide sequence ID" value="NZ_JBEPNV010000001.1"/>
</dbReference>
<dbReference type="EMBL" id="JBEPNW010000002">
    <property type="protein sequence ID" value="MET3868282.1"/>
    <property type="molecule type" value="Genomic_DNA"/>
</dbReference>
<feature type="region of interest" description="Disordered" evidence="1">
    <location>
        <begin position="149"/>
        <end position="177"/>
    </location>
</feature>
<proteinExistence type="predicted"/>
<protein>
    <submittedName>
        <fullName evidence="2">Uncharacterized protein</fullName>
    </submittedName>
</protein>
<evidence type="ECO:0000313" key="2">
    <source>
        <dbReference type="EMBL" id="MET3868282.1"/>
    </source>
</evidence>
<reference evidence="2 3" key="1">
    <citation type="submission" date="2024-06" db="EMBL/GenBank/DDBJ databases">
        <title>Genomics of switchgrass bacterial isolates.</title>
        <authorList>
            <person name="Shade A."/>
        </authorList>
    </citation>
    <scope>NUCLEOTIDE SEQUENCE [LARGE SCALE GENOMIC DNA]</scope>
    <source>
        <strain evidence="2 3">PvP084</strain>
    </source>
</reference>
<evidence type="ECO:0000313" key="3">
    <source>
        <dbReference type="Proteomes" id="UP001549119"/>
    </source>
</evidence>
<evidence type="ECO:0000256" key="1">
    <source>
        <dbReference type="SAM" id="MobiDB-lite"/>
    </source>
</evidence>
<feature type="compositionally biased region" description="Basic and acidic residues" evidence="1">
    <location>
        <begin position="167"/>
        <end position="177"/>
    </location>
</feature>
<dbReference type="Proteomes" id="UP001549119">
    <property type="component" value="Unassembled WGS sequence"/>
</dbReference>